<protein>
    <submittedName>
        <fullName evidence="1">Uncharacterized protein</fullName>
    </submittedName>
</protein>
<dbReference type="Proteomes" id="UP000182264">
    <property type="component" value="Chromosome"/>
</dbReference>
<evidence type="ECO:0000313" key="2">
    <source>
        <dbReference type="Proteomes" id="UP000182264"/>
    </source>
</evidence>
<accession>A0A1L3GEG8</accession>
<sequence length="71" mass="8203">MEKVIQLTFIQRDTVRSLHPDLWRQCKYLDTGKISRMQYTWRYTTTPQTALALRLMGLCVIDGQDDAAPGS</sequence>
<name>A0A1L3GEG8_SYNAC</name>
<dbReference type="OrthoDB" id="5387638at2"/>
<reference evidence="1 2" key="1">
    <citation type="journal article" date="2017" name="Genome Announc.">
        <title>Complete Genome Sequences of Two Acetylene-Fermenting Pelobacter acetylenicus Strains.</title>
        <authorList>
            <person name="Sutton J.M."/>
            <person name="Baesman S.M."/>
            <person name="Fierst J.L."/>
            <person name="Poret-Peterson A.T."/>
            <person name="Oremland R.S."/>
            <person name="Dunlap D.S."/>
            <person name="Akob D.M."/>
        </authorList>
    </citation>
    <scope>NUCLEOTIDE SEQUENCE [LARGE SCALE GENOMIC DNA]</scope>
    <source>
        <strain evidence="1 2">DSM 3247</strain>
    </source>
</reference>
<keyword evidence="2" id="KW-1185">Reference proteome</keyword>
<dbReference type="STRING" id="29542.A6070_12800"/>
<evidence type="ECO:0000313" key="1">
    <source>
        <dbReference type="EMBL" id="APG24317.1"/>
    </source>
</evidence>
<proteinExistence type="predicted"/>
<dbReference type="AlphaFoldDB" id="A0A1L3GEG8"/>
<gene>
    <name evidence="1" type="ORF">A7E75_04165</name>
</gene>
<dbReference type="EMBL" id="CP015518">
    <property type="protein sequence ID" value="APG24317.1"/>
    <property type="molecule type" value="Genomic_DNA"/>
</dbReference>
<organism evidence="1 2">
    <name type="scientific">Syntrophotalea acetylenica</name>
    <name type="common">Pelobacter acetylenicus</name>
    <dbReference type="NCBI Taxonomy" id="29542"/>
    <lineage>
        <taxon>Bacteria</taxon>
        <taxon>Pseudomonadati</taxon>
        <taxon>Thermodesulfobacteriota</taxon>
        <taxon>Desulfuromonadia</taxon>
        <taxon>Desulfuromonadales</taxon>
        <taxon>Syntrophotaleaceae</taxon>
        <taxon>Syntrophotalea</taxon>
    </lineage>
</organism>
<dbReference type="KEGG" id="pace:A6070_12800"/>
<dbReference type="RefSeq" id="WP_072286157.1">
    <property type="nucleotide sequence ID" value="NZ_CP015455.1"/>
</dbReference>